<keyword evidence="3" id="KW-1185">Reference proteome</keyword>
<comment type="caution">
    <text evidence="2">The sequence shown here is derived from an EMBL/GenBank/DDBJ whole genome shotgun (WGS) entry which is preliminary data.</text>
</comment>
<evidence type="ECO:0000313" key="3">
    <source>
        <dbReference type="Proteomes" id="UP000653797"/>
    </source>
</evidence>
<feature type="region of interest" description="Disordered" evidence="1">
    <location>
        <begin position="19"/>
        <end position="54"/>
    </location>
</feature>
<evidence type="ECO:0000256" key="1">
    <source>
        <dbReference type="SAM" id="MobiDB-lite"/>
    </source>
</evidence>
<reference evidence="2" key="1">
    <citation type="submission" date="2020-09" db="EMBL/GenBank/DDBJ databases">
        <authorList>
            <person name="Kim M.K."/>
        </authorList>
    </citation>
    <scope>NUCLEOTIDE SEQUENCE</scope>
    <source>
        <strain evidence="2">BT704</strain>
    </source>
</reference>
<name>A0A927AXS7_9BACT</name>
<dbReference type="Proteomes" id="UP000653797">
    <property type="component" value="Unassembled WGS sequence"/>
</dbReference>
<protein>
    <recommendedName>
        <fullName evidence="4">Lipoprotein</fullName>
    </recommendedName>
</protein>
<dbReference type="AlphaFoldDB" id="A0A927AXS7"/>
<organism evidence="2 3">
    <name type="scientific">Spirosoma validum</name>
    <dbReference type="NCBI Taxonomy" id="2771355"/>
    <lineage>
        <taxon>Bacteria</taxon>
        <taxon>Pseudomonadati</taxon>
        <taxon>Bacteroidota</taxon>
        <taxon>Cytophagia</taxon>
        <taxon>Cytophagales</taxon>
        <taxon>Cytophagaceae</taxon>
        <taxon>Spirosoma</taxon>
    </lineage>
</organism>
<evidence type="ECO:0000313" key="2">
    <source>
        <dbReference type="EMBL" id="MBD2751652.1"/>
    </source>
</evidence>
<dbReference type="EMBL" id="JACXAA010000001">
    <property type="protein sequence ID" value="MBD2751652.1"/>
    <property type="molecule type" value="Genomic_DNA"/>
</dbReference>
<dbReference type="PROSITE" id="PS51257">
    <property type="entry name" value="PROKAR_LIPOPROTEIN"/>
    <property type="match status" value="1"/>
</dbReference>
<gene>
    <name evidence="2" type="ORF">IC230_02015</name>
</gene>
<evidence type="ECO:0008006" key="4">
    <source>
        <dbReference type="Google" id="ProtNLM"/>
    </source>
</evidence>
<dbReference type="RefSeq" id="WP_191037289.1">
    <property type="nucleotide sequence ID" value="NZ_JACXAA010000001.1"/>
</dbReference>
<accession>A0A927AXS7</accession>
<proteinExistence type="predicted"/>
<sequence length="54" mass="6057">MKKIMIVLIAVSLTVGGCMRPMNAMRPPHEQRANRKHVPPPTAQPGPDRRPNPY</sequence>